<dbReference type="SUPFAM" id="SSF56784">
    <property type="entry name" value="HAD-like"/>
    <property type="match status" value="1"/>
</dbReference>
<evidence type="ECO:0000313" key="1">
    <source>
        <dbReference type="EMBL" id="HIT94026.1"/>
    </source>
</evidence>
<accession>A0A9D1H5Q7</accession>
<dbReference type="InterPro" id="IPR052550">
    <property type="entry name" value="Pyrimidine_5'-ntase_YjjG"/>
</dbReference>
<dbReference type="AlphaFoldDB" id="A0A9D1H5Q7"/>
<reference evidence="1" key="1">
    <citation type="submission" date="2020-10" db="EMBL/GenBank/DDBJ databases">
        <authorList>
            <person name="Gilroy R."/>
        </authorList>
    </citation>
    <scope>NUCLEOTIDE SEQUENCE</scope>
    <source>
        <strain evidence="1">ChiBcec7-5410</strain>
    </source>
</reference>
<name>A0A9D1H5Q7_9FIRM</name>
<dbReference type="Gene3D" id="1.10.150.240">
    <property type="entry name" value="Putative phosphatase, domain 2"/>
    <property type="match status" value="1"/>
</dbReference>
<evidence type="ECO:0000313" key="2">
    <source>
        <dbReference type="Proteomes" id="UP000824160"/>
    </source>
</evidence>
<dbReference type="PANTHER" id="PTHR47478">
    <property type="match status" value="1"/>
</dbReference>
<protein>
    <submittedName>
        <fullName evidence="1">Noncanonical pyrimidine nucleotidase, YjjG family</fullName>
    </submittedName>
</protein>
<gene>
    <name evidence="1" type="ORF">IAC43_02455</name>
</gene>
<dbReference type="InterPro" id="IPR006439">
    <property type="entry name" value="HAD-SF_hydro_IA"/>
</dbReference>
<proteinExistence type="predicted"/>
<dbReference type="SFLD" id="SFLDG01129">
    <property type="entry name" value="C1.5:_HAD__Beta-PGM__Phosphata"/>
    <property type="match status" value="1"/>
</dbReference>
<dbReference type="GO" id="GO:0008253">
    <property type="term" value="F:5'-nucleotidase activity"/>
    <property type="evidence" value="ECO:0007669"/>
    <property type="project" value="InterPro"/>
</dbReference>
<comment type="caution">
    <text evidence="1">The sequence shown here is derived from an EMBL/GenBank/DDBJ whole genome shotgun (WGS) entry which is preliminary data.</text>
</comment>
<dbReference type="EMBL" id="DVLW01000068">
    <property type="protein sequence ID" value="HIT94026.1"/>
    <property type="molecule type" value="Genomic_DNA"/>
</dbReference>
<dbReference type="Proteomes" id="UP000824160">
    <property type="component" value="Unassembled WGS sequence"/>
</dbReference>
<dbReference type="Gene3D" id="3.40.50.1000">
    <property type="entry name" value="HAD superfamily/HAD-like"/>
    <property type="match status" value="1"/>
</dbReference>
<organism evidence="1 2">
    <name type="scientific">Candidatus Faecivivens stercoripullorum</name>
    <dbReference type="NCBI Taxonomy" id="2840805"/>
    <lineage>
        <taxon>Bacteria</taxon>
        <taxon>Bacillati</taxon>
        <taxon>Bacillota</taxon>
        <taxon>Clostridia</taxon>
        <taxon>Eubacteriales</taxon>
        <taxon>Oscillospiraceae</taxon>
        <taxon>Oscillospiraceae incertae sedis</taxon>
        <taxon>Candidatus Faecivivens</taxon>
    </lineage>
</organism>
<dbReference type="InterPro" id="IPR023214">
    <property type="entry name" value="HAD_sf"/>
</dbReference>
<dbReference type="SFLD" id="SFLDS00003">
    <property type="entry name" value="Haloacid_Dehalogenase"/>
    <property type="match status" value="1"/>
</dbReference>
<dbReference type="NCBIfam" id="TIGR02254">
    <property type="entry name" value="YjjG_YfnB"/>
    <property type="match status" value="1"/>
</dbReference>
<sequence length="228" mass="25621">MRKYDIILMDADDTVFDFGKAEENALHRLFMMYNIPWTEDNVHLYQKINDAMWLEFEKGSITKSFLLDNRFARFFEAIGFTGDGVKANSDYLDGLAEGNILLPGALEVCRKIKEMGAKLYLATNGVTRVQKNRLATSELADLCDGIFVSEEAGSQKPQKEYFDFVFNRLGNPAKEKVLMVGDSLSSDIKGAVAYGIPCCWLNRKGQTTDLPVTYTVTNVPDILSVIEE</sequence>
<dbReference type="InterPro" id="IPR023198">
    <property type="entry name" value="PGP-like_dom2"/>
</dbReference>
<dbReference type="InterPro" id="IPR036412">
    <property type="entry name" value="HAD-like_sf"/>
</dbReference>
<dbReference type="InterPro" id="IPR011951">
    <property type="entry name" value="HAD-SF_hydro_IA_YjjG/PynA"/>
</dbReference>
<dbReference type="NCBIfam" id="TIGR01549">
    <property type="entry name" value="HAD-SF-IA-v1"/>
    <property type="match status" value="1"/>
</dbReference>
<dbReference type="Pfam" id="PF00702">
    <property type="entry name" value="Hydrolase"/>
    <property type="match status" value="1"/>
</dbReference>
<dbReference type="PANTHER" id="PTHR47478:SF1">
    <property type="entry name" value="PYRIMIDINE 5'-NUCLEOTIDASE YJJG"/>
    <property type="match status" value="1"/>
</dbReference>
<reference evidence="1" key="2">
    <citation type="journal article" date="2021" name="PeerJ">
        <title>Extensive microbial diversity within the chicken gut microbiome revealed by metagenomics and culture.</title>
        <authorList>
            <person name="Gilroy R."/>
            <person name="Ravi A."/>
            <person name="Getino M."/>
            <person name="Pursley I."/>
            <person name="Horton D.L."/>
            <person name="Alikhan N.F."/>
            <person name="Baker D."/>
            <person name="Gharbi K."/>
            <person name="Hall N."/>
            <person name="Watson M."/>
            <person name="Adriaenssens E.M."/>
            <person name="Foster-Nyarko E."/>
            <person name="Jarju S."/>
            <person name="Secka A."/>
            <person name="Antonio M."/>
            <person name="Oren A."/>
            <person name="Chaudhuri R.R."/>
            <person name="La Ragione R."/>
            <person name="Hildebrand F."/>
            <person name="Pallen M.J."/>
        </authorList>
    </citation>
    <scope>NUCLEOTIDE SEQUENCE</scope>
    <source>
        <strain evidence="1">ChiBcec7-5410</strain>
    </source>
</reference>